<dbReference type="HOGENOM" id="CLU_046439_0_0_1"/>
<dbReference type="Proteomes" id="UP000015241">
    <property type="component" value="Unassembled WGS sequence"/>
</dbReference>
<gene>
    <name evidence="2" type="ORF">FOMPIDRAFT_1053527</name>
</gene>
<dbReference type="InParanoid" id="S8DSD9"/>
<feature type="region of interest" description="Disordered" evidence="1">
    <location>
        <begin position="1"/>
        <end position="36"/>
    </location>
</feature>
<organism evidence="2 3">
    <name type="scientific">Fomitopsis schrenkii</name>
    <name type="common">Brown rot fungus</name>
    <dbReference type="NCBI Taxonomy" id="2126942"/>
    <lineage>
        <taxon>Eukaryota</taxon>
        <taxon>Fungi</taxon>
        <taxon>Dikarya</taxon>
        <taxon>Basidiomycota</taxon>
        <taxon>Agaricomycotina</taxon>
        <taxon>Agaricomycetes</taxon>
        <taxon>Polyporales</taxon>
        <taxon>Fomitopsis</taxon>
    </lineage>
</organism>
<evidence type="ECO:0000256" key="1">
    <source>
        <dbReference type="SAM" id="MobiDB-lite"/>
    </source>
</evidence>
<dbReference type="EMBL" id="KE504193">
    <property type="protein sequence ID" value="EPS96161.1"/>
    <property type="molecule type" value="Genomic_DNA"/>
</dbReference>
<accession>S8DSD9</accession>
<name>S8DSD9_FOMSC</name>
<sequence length="288" mass="30560">MGPTFSPCPRPILKRPSTVPDVPSVPRERDEPTELLAIDRGILQPVVRFPARPALSKTFSAHSPAQYDRSPIVVQHNFCALPARGCPGRTYNLDDPAPRSPPRASSSRVRSPSRSGRHLHPRATSALPVEEDDDPTPRASPHLPVPALVPDLSSESDESDGFTSPPTELIVAGAHPRSGKAGADALAIGFASMHLSQSEALAFLPHPPSPPRAYGAGNAHPPETDARSGRHARTASSEGSPTRERKRHTRARSGAAPSEMSARYKALSESSRLSGCSLADDLGCLGGF</sequence>
<keyword evidence="3" id="KW-1185">Reference proteome</keyword>
<feature type="region of interest" description="Disordered" evidence="1">
    <location>
        <begin position="201"/>
        <end position="272"/>
    </location>
</feature>
<feature type="compositionally biased region" description="Low complexity" evidence="1">
    <location>
        <begin position="102"/>
        <end position="114"/>
    </location>
</feature>
<feature type="region of interest" description="Disordered" evidence="1">
    <location>
        <begin position="90"/>
        <end position="170"/>
    </location>
</feature>
<dbReference type="OrthoDB" id="3187054at2759"/>
<reference evidence="2 3" key="1">
    <citation type="journal article" date="2012" name="Science">
        <title>The Paleozoic origin of enzymatic lignin decomposition reconstructed from 31 fungal genomes.</title>
        <authorList>
            <person name="Floudas D."/>
            <person name="Binder M."/>
            <person name="Riley R."/>
            <person name="Barry K."/>
            <person name="Blanchette R.A."/>
            <person name="Henrissat B."/>
            <person name="Martinez A.T."/>
            <person name="Otillar R."/>
            <person name="Spatafora J.W."/>
            <person name="Yadav J.S."/>
            <person name="Aerts A."/>
            <person name="Benoit I."/>
            <person name="Boyd A."/>
            <person name="Carlson A."/>
            <person name="Copeland A."/>
            <person name="Coutinho P.M."/>
            <person name="de Vries R.P."/>
            <person name="Ferreira P."/>
            <person name="Findley K."/>
            <person name="Foster B."/>
            <person name="Gaskell J."/>
            <person name="Glotzer D."/>
            <person name="Gorecki P."/>
            <person name="Heitman J."/>
            <person name="Hesse C."/>
            <person name="Hori C."/>
            <person name="Igarashi K."/>
            <person name="Jurgens J.A."/>
            <person name="Kallen N."/>
            <person name="Kersten P."/>
            <person name="Kohler A."/>
            <person name="Kuees U."/>
            <person name="Kumar T.K.A."/>
            <person name="Kuo A."/>
            <person name="LaButti K."/>
            <person name="Larrondo L.F."/>
            <person name="Lindquist E."/>
            <person name="Ling A."/>
            <person name="Lombard V."/>
            <person name="Lucas S."/>
            <person name="Lundell T."/>
            <person name="Martin R."/>
            <person name="McLaughlin D.J."/>
            <person name="Morgenstern I."/>
            <person name="Morin E."/>
            <person name="Murat C."/>
            <person name="Nagy L.G."/>
            <person name="Nolan M."/>
            <person name="Ohm R.A."/>
            <person name="Patyshakuliyeva A."/>
            <person name="Rokas A."/>
            <person name="Ruiz-Duenas F.J."/>
            <person name="Sabat G."/>
            <person name="Salamov A."/>
            <person name="Samejima M."/>
            <person name="Schmutz J."/>
            <person name="Slot J.C."/>
            <person name="St John F."/>
            <person name="Stenlid J."/>
            <person name="Sun H."/>
            <person name="Sun S."/>
            <person name="Syed K."/>
            <person name="Tsang A."/>
            <person name="Wiebenga A."/>
            <person name="Young D."/>
            <person name="Pisabarro A."/>
            <person name="Eastwood D.C."/>
            <person name="Martin F."/>
            <person name="Cullen D."/>
            <person name="Grigoriev I.V."/>
            <person name="Hibbett D.S."/>
        </authorList>
    </citation>
    <scope>NUCLEOTIDE SEQUENCE</scope>
    <source>
        <strain evidence="3">FP-58527</strain>
    </source>
</reference>
<dbReference type="STRING" id="743788.S8DSD9"/>
<dbReference type="eggNOG" id="ENOG502STQH">
    <property type="taxonomic scope" value="Eukaryota"/>
</dbReference>
<evidence type="ECO:0000313" key="3">
    <source>
        <dbReference type="Proteomes" id="UP000015241"/>
    </source>
</evidence>
<proteinExistence type="predicted"/>
<protein>
    <submittedName>
        <fullName evidence="2">Uncharacterized protein</fullName>
    </submittedName>
</protein>
<evidence type="ECO:0000313" key="2">
    <source>
        <dbReference type="EMBL" id="EPS96161.1"/>
    </source>
</evidence>
<dbReference type="AlphaFoldDB" id="S8DSD9"/>
<feature type="compositionally biased region" description="Pro residues" evidence="1">
    <location>
        <begin position="1"/>
        <end position="10"/>
    </location>
</feature>